<dbReference type="OMA" id="AFTRMLM"/>
<dbReference type="RefSeq" id="XP_016757011.1">
    <property type="nucleotide sequence ID" value="XM_016907816.1"/>
</dbReference>
<feature type="compositionally biased region" description="Basic and acidic residues" evidence="1">
    <location>
        <begin position="218"/>
        <end position="228"/>
    </location>
</feature>
<reference evidence="2 3" key="1">
    <citation type="journal article" date="2012" name="PLoS Pathog.">
        <title>Diverse lifestyles and strategies of plant pathogenesis encoded in the genomes of eighteen Dothideomycetes fungi.</title>
        <authorList>
            <person name="Ohm R.A."/>
            <person name="Feau N."/>
            <person name="Henrissat B."/>
            <person name="Schoch C.L."/>
            <person name="Horwitz B.A."/>
            <person name="Barry K.W."/>
            <person name="Condon B.J."/>
            <person name="Copeland A.C."/>
            <person name="Dhillon B."/>
            <person name="Glaser F."/>
            <person name="Hesse C.N."/>
            <person name="Kosti I."/>
            <person name="LaButti K."/>
            <person name="Lindquist E.A."/>
            <person name="Lucas S."/>
            <person name="Salamov A.A."/>
            <person name="Bradshaw R.E."/>
            <person name="Ciuffetti L."/>
            <person name="Hamelin R.C."/>
            <person name="Kema G.H.J."/>
            <person name="Lawrence C."/>
            <person name="Scott J.A."/>
            <person name="Spatafora J.W."/>
            <person name="Turgeon B.G."/>
            <person name="de Wit P.J.G.M."/>
            <person name="Zhong S."/>
            <person name="Goodwin S.B."/>
            <person name="Grigoriev I.V."/>
        </authorList>
    </citation>
    <scope>NUCLEOTIDE SEQUENCE [LARGE SCALE GENOMIC DNA]</scope>
    <source>
        <strain evidence="2 3">SO2202</strain>
    </source>
</reference>
<evidence type="ECO:0000256" key="1">
    <source>
        <dbReference type="SAM" id="MobiDB-lite"/>
    </source>
</evidence>
<feature type="compositionally biased region" description="Low complexity" evidence="1">
    <location>
        <begin position="459"/>
        <end position="470"/>
    </location>
</feature>
<feature type="region of interest" description="Disordered" evidence="1">
    <location>
        <begin position="215"/>
        <end position="542"/>
    </location>
</feature>
<feature type="compositionally biased region" description="Low complexity" evidence="1">
    <location>
        <begin position="340"/>
        <end position="349"/>
    </location>
</feature>
<feature type="compositionally biased region" description="Low complexity" evidence="1">
    <location>
        <begin position="376"/>
        <end position="387"/>
    </location>
</feature>
<gene>
    <name evidence="2" type="ORF">SEPMUDRAFT_158990</name>
</gene>
<sequence length="564" mass="58927">MSAGNPFRRSRVPVEPDAASANIFGAVRAAPDQAASSTPPPLLPPMKTGGVVNQPHTPEEAHSPRNGDRRPPANDDDARGNSRDTHTSENDRREDEFTTTAASSAVDQAASDQRGSLRRTDAAAGGMRAPYNPFARTLASREAGFGLSEDSRETAEGGGRENEQRAKPALDVDAFKNILMTGAPIPTGLSTHLGTPRPHHITTEAPAAYDAAYGAHPESPRDIHHDYDSTSEDDEKSELMGIGRSEDLAPPAPPKPKTKGPQTVSFADFDQSIPPGFVSSRSRSPHINAQHLTGILRSASPRPGSDLNKPLPAPPTEPTEKSSPALADASGPLPRADVQSPTTSSSAKSIPPPPPTRKSGAGHGRARSSSNLSNMTTDSTSSTLADSGPSTSSNKLAPPPPPTRKSGNHSTAQPQAKGPSSPHPEARLTPPPPPPLRRLSSRSARGTSNLGRQASEDGSSMAETTPAPTTSAPPPPPPRRPGSKRTSLDGAPSSFPRRLSGEYYRGTSFDSERPPSISSLQKVAEGGEGSEQASMSPGAERDILAEMSAFQAEIDALSQAAKAK</sequence>
<dbReference type="HOGENOM" id="CLU_446194_0_0_1"/>
<protein>
    <submittedName>
        <fullName evidence="2">Uncharacterized protein</fullName>
    </submittedName>
</protein>
<name>M3CAN2_SPHMS</name>
<accession>M3CAN2</accession>
<proteinExistence type="predicted"/>
<dbReference type="AlphaFoldDB" id="M3CAN2"/>
<dbReference type="STRING" id="692275.M3CAN2"/>
<feature type="compositionally biased region" description="Basic and acidic residues" evidence="1">
    <location>
        <begin position="57"/>
        <end position="96"/>
    </location>
</feature>
<dbReference type="EMBL" id="KB456270">
    <property type="protein sequence ID" value="EMF08890.1"/>
    <property type="molecule type" value="Genomic_DNA"/>
</dbReference>
<feature type="compositionally biased region" description="Pro residues" evidence="1">
    <location>
        <begin position="471"/>
        <end position="480"/>
    </location>
</feature>
<evidence type="ECO:0000313" key="2">
    <source>
        <dbReference type="EMBL" id="EMF08890.1"/>
    </source>
</evidence>
<evidence type="ECO:0000313" key="3">
    <source>
        <dbReference type="Proteomes" id="UP000016931"/>
    </source>
</evidence>
<feature type="region of interest" description="Disordered" evidence="1">
    <location>
        <begin position="29"/>
        <end position="169"/>
    </location>
</feature>
<dbReference type="GeneID" id="27904953"/>
<feature type="compositionally biased region" description="Low complexity" evidence="1">
    <location>
        <begin position="98"/>
        <end position="113"/>
    </location>
</feature>
<feature type="compositionally biased region" description="Polar residues" evidence="1">
    <location>
        <begin position="444"/>
        <end position="458"/>
    </location>
</feature>
<dbReference type="eggNOG" id="ENOG502R2EP">
    <property type="taxonomic scope" value="Eukaryota"/>
</dbReference>
<feature type="compositionally biased region" description="Polar residues" evidence="1">
    <location>
        <begin position="279"/>
        <end position="291"/>
    </location>
</feature>
<dbReference type="Proteomes" id="UP000016931">
    <property type="component" value="Unassembled WGS sequence"/>
</dbReference>
<feature type="compositionally biased region" description="Basic and acidic residues" evidence="1">
    <location>
        <begin position="149"/>
        <end position="169"/>
    </location>
</feature>
<organism evidence="2 3">
    <name type="scientific">Sphaerulina musiva (strain SO2202)</name>
    <name type="common">Poplar stem canker fungus</name>
    <name type="synonym">Septoria musiva</name>
    <dbReference type="NCBI Taxonomy" id="692275"/>
    <lineage>
        <taxon>Eukaryota</taxon>
        <taxon>Fungi</taxon>
        <taxon>Dikarya</taxon>
        <taxon>Ascomycota</taxon>
        <taxon>Pezizomycotina</taxon>
        <taxon>Dothideomycetes</taxon>
        <taxon>Dothideomycetidae</taxon>
        <taxon>Mycosphaerellales</taxon>
        <taxon>Mycosphaerellaceae</taxon>
        <taxon>Sphaerulina</taxon>
    </lineage>
</organism>
<keyword evidence="3" id="KW-1185">Reference proteome</keyword>
<dbReference type="OrthoDB" id="428854at2759"/>